<evidence type="ECO:0000313" key="3">
    <source>
        <dbReference type="EMBL" id="RZT87125.1"/>
    </source>
</evidence>
<dbReference type="InterPro" id="IPR020616">
    <property type="entry name" value="Thiolase_N"/>
</dbReference>
<dbReference type="InterPro" id="IPR002155">
    <property type="entry name" value="Thiolase"/>
</dbReference>
<feature type="domain" description="Thiolase C-terminal" evidence="2">
    <location>
        <begin position="264"/>
        <end position="392"/>
    </location>
</feature>
<dbReference type="Gene3D" id="3.40.47.10">
    <property type="match status" value="1"/>
</dbReference>
<proteinExistence type="predicted"/>
<reference evidence="3 4" key="1">
    <citation type="submission" date="2019-02" db="EMBL/GenBank/DDBJ databases">
        <title>Sequencing the genomes of 1000 actinobacteria strains.</title>
        <authorList>
            <person name="Klenk H.-P."/>
        </authorList>
    </citation>
    <scope>NUCLEOTIDE SEQUENCE [LARGE SCALE GENOMIC DNA]</scope>
    <source>
        <strain evidence="3 4">DSM 45779</strain>
    </source>
</reference>
<dbReference type="GO" id="GO:0016747">
    <property type="term" value="F:acyltransferase activity, transferring groups other than amino-acyl groups"/>
    <property type="evidence" value="ECO:0007669"/>
    <property type="project" value="InterPro"/>
</dbReference>
<dbReference type="PANTHER" id="PTHR42870">
    <property type="entry name" value="ACETYL-COA C-ACETYLTRANSFERASE"/>
    <property type="match status" value="1"/>
</dbReference>
<sequence>MSVPNVGVLGVGQTPYVNRRTDVTFPELVREGAQLALADAGVTIDDVDAVVFPLAPDALTGTGNGERWCIEALGAAGKPFMRVNNGGATGMSAIIAAWTHVASGEFDVVLVAGAERVSESGSAQSVLNKMWDVGYERPIPLNTITMLALSAVRYMHLYGCDETDFARVTVKNRRHAALNPVAHLREEVTVDDVLASRTLAWPIKLGDACPSSTGAAGAVLVSERYARAHGLDPAWIRGVGQNTETFWMNDRVGPKALQDHGDADALATAFQRAYAQAGLTDPTTQIDVAEIYAPFSSVELHVIEAAGLCGLGESPKRLAQGDFALGSAGTVVNPSGGVLCSNPIAVTGVARLAESVLQVKGRAGAHQVPDARVAVASAIGGDHQFYSTLVLSSDLEDIA</sequence>
<dbReference type="AlphaFoldDB" id="A0A4Q7UZA7"/>
<dbReference type="Pfam" id="PF22691">
    <property type="entry name" value="Thiolase_C_1"/>
    <property type="match status" value="1"/>
</dbReference>
<dbReference type="Pfam" id="PF00108">
    <property type="entry name" value="Thiolase_N"/>
    <property type="match status" value="1"/>
</dbReference>
<gene>
    <name evidence="3" type="ORF">EV383_4033</name>
</gene>
<evidence type="ECO:0000259" key="1">
    <source>
        <dbReference type="Pfam" id="PF00108"/>
    </source>
</evidence>
<keyword evidence="3" id="KW-0808">Transferase</keyword>
<dbReference type="SUPFAM" id="SSF53901">
    <property type="entry name" value="Thiolase-like"/>
    <property type="match status" value="2"/>
</dbReference>
<dbReference type="Proteomes" id="UP000291591">
    <property type="component" value="Unassembled WGS sequence"/>
</dbReference>
<dbReference type="InterPro" id="IPR016039">
    <property type="entry name" value="Thiolase-like"/>
</dbReference>
<feature type="domain" description="Thiolase N-terminal" evidence="1">
    <location>
        <begin position="14"/>
        <end position="188"/>
    </location>
</feature>
<evidence type="ECO:0000259" key="2">
    <source>
        <dbReference type="Pfam" id="PF22691"/>
    </source>
</evidence>
<comment type="caution">
    <text evidence="3">The sequence shown here is derived from an EMBL/GenBank/DDBJ whole genome shotgun (WGS) entry which is preliminary data.</text>
</comment>
<keyword evidence="4" id="KW-1185">Reference proteome</keyword>
<name>A0A4Q7UZA7_PSEST</name>
<dbReference type="CDD" id="cd00829">
    <property type="entry name" value="SCP-x_thiolase"/>
    <property type="match status" value="1"/>
</dbReference>
<dbReference type="OrthoDB" id="9785768at2"/>
<organism evidence="3 4">
    <name type="scientific">Pseudonocardia sediminis</name>
    <dbReference type="NCBI Taxonomy" id="1397368"/>
    <lineage>
        <taxon>Bacteria</taxon>
        <taxon>Bacillati</taxon>
        <taxon>Actinomycetota</taxon>
        <taxon>Actinomycetes</taxon>
        <taxon>Pseudonocardiales</taxon>
        <taxon>Pseudonocardiaceae</taxon>
        <taxon>Pseudonocardia</taxon>
    </lineage>
</organism>
<dbReference type="InterPro" id="IPR055140">
    <property type="entry name" value="Thiolase_C_2"/>
</dbReference>
<evidence type="ECO:0000313" key="4">
    <source>
        <dbReference type="Proteomes" id="UP000291591"/>
    </source>
</evidence>
<dbReference type="PANTHER" id="PTHR42870:SF1">
    <property type="entry name" value="NON-SPECIFIC LIPID-TRANSFER PROTEIN-LIKE 2"/>
    <property type="match status" value="1"/>
</dbReference>
<protein>
    <submittedName>
        <fullName evidence="3">Acetyl-CoA C-acetyltransferase</fullName>
    </submittedName>
</protein>
<dbReference type="PIRSF" id="PIRSF000429">
    <property type="entry name" value="Ac-CoA_Ac_transf"/>
    <property type="match status" value="1"/>
</dbReference>
<accession>A0A4Q7UZA7</accession>
<dbReference type="RefSeq" id="WP_130291317.1">
    <property type="nucleotide sequence ID" value="NZ_SHKL01000001.1"/>
</dbReference>
<dbReference type="EMBL" id="SHKL01000001">
    <property type="protein sequence ID" value="RZT87125.1"/>
    <property type="molecule type" value="Genomic_DNA"/>
</dbReference>